<dbReference type="SMART" id="SM00347">
    <property type="entry name" value="HTH_MARR"/>
    <property type="match status" value="1"/>
</dbReference>
<dbReference type="GO" id="GO:0003677">
    <property type="term" value="F:DNA binding"/>
    <property type="evidence" value="ECO:0007669"/>
    <property type="project" value="UniProtKB-KW"/>
</dbReference>
<dbReference type="EMBL" id="AODM01000023">
    <property type="protein sequence ID" value="EUJ58849.1"/>
    <property type="molecule type" value="Genomic_DNA"/>
</dbReference>
<evidence type="ECO:0000313" key="4">
    <source>
        <dbReference type="Proteomes" id="UP000019241"/>
    </source>
</evidence>
<evidence type="ECO:0000256" key="1">
    <source>
        <dbReference type="ARBA" id="ARBA00023125"/>
    </source>
</evidence>
<evidence type="ECO:0000259" key="2">
    <source>
        <dbReference type="PROSITE" id="PS50995"/>
    </source>
</evidence>
<dbReference type="InterPro" id="IPR036390">
    <property type="entry name" value="WH_DNA-bd_sf"/>
</dbReference>
<dbReference type="GO" id="GO:0006950">
    <property type="term" value="P:response to stress"/>
    <property type="evidence" value="ECO:0007669"/>
    <property type="project" value="TreeGrafter"/>
</dbReference>
<dbReference type="PRINTS" id="PR00598">
    <property type="entry name" value="HTHMARR"/>
</dbReference>
<dbReference type="Gene3D" id="1.10.10.10">
    <property type="entry name" value="Winged helix-like DNA-binding domain superfamily/Winged helix DNA-binding domain"/>
    <property type="match status" value="1"/>
</dbReference>
<name>W7DZC6_9LIST</name>
<comment type="caution">
    <text evidence="3">The sequence shown here is derived from an EMBL/GenBank/DDBJ whole genome shotgun (WGS) entry which is preliminary data.</text>
</comment>
<dbReference type="PATRIC" id="fig|1265822.4.peg.1556"/>
<dbReference type="AlphaFoldDB" id="W7DZC6"/>
<dbReference type="PROSITE" id="PS50995">
    <property type="entry name" value="HTH_MARR_2"/>
    <property type="match status" value="1"/>
</dbReference>
<dbReference type="GO" id="GO:0003700">
    <property type="term" value="F:DNA-binding transcription factor activity"/>
    <property type="evidence" value="ECO:0007669"/>
    <property type="project" value="InterPro"/>
</dbReference>
<keyword evidence="1" id="KW-0238">DNA-binding</keyword>
<dbReference type="PANTHER" id="PTHR33164:SF67">
    <property type="entry name" value="TRANSCRIPTIONAL REGULATOR, MARR FAMILY"/>
    <property type="match status" value="1"/>
</dbReference>
<protein>
    <submittedName>
        <fullName evidence="3">MarR family transcriptional regulator</fullName>
    </submittedName>
</protein>
<sequence>MDNYLEIETAVKRVFSSFRHDIKSVLNHTMSGGEYRVLSLIANGVNKTSDLAKKLEVSASHITSLTDALVARSLITRQRSSQDRRIIELSLTKEAEHYVKEISEKKRELIINRFSVFTPEEQIEFQRLLKKLADSIS</sequence>
<dbReference type="InterPro" id="IPR036388">
    <property type="entry name" value="WH-like_DNA-bd_sf"/>
</dbReference>
<feature type="domain" description="HTH marR-type" evidence="2">
    <location>
        <begin position="1"/>
        <end position="134"/>
    </location>
</feature>
<dbReference type="PANTHER" id="PTHR33164">
    <property type="entry name" value="TRANSCRIPTIONAL REGULATOR, MARR FAMILY"/>
    <property type="match status" value="1"/>
</dbReference>
<dbReference type="InterPro" id="IPR039422">
    <property type="entry name" value="MarR/SlyA-like"/>
</dbReference>
<accession>W7DZC6</accession>
<dbReference type="Pfam" id="PF01047">
    <property type="entry name" value="MarR"/>
    <property type="match status" value="1"/>
</dbReference>
<dbReference type="RefSeq" id="WP_036063216.1">
    <property type="nucleotide sequence ID" value="NZ_AODM01000023.1"/>
</dbReference>
<dbReference type="InterPro" id="IPR000835">
    <property type="entry name" value="HTH_MarR-typ"/>
</dbReference>
<proteinExistence type="predicted"/>
<evidence type="ECO:0000313" key="3">
    <source>
        <dbReference type="EMBL" id="EUJ58849.1"/>
    </source>
</evidence>
<gene>
    <name evidence="3" type="ORF">MCOL2_07601</name>
</gene>
<organism evidence="3 4">
    <name type="scientific">Listeria fleischmannii FSL S10-1203</name>
    <dbReference type="NCBI Taxonomy" id="1265822"/>
    <lineage>
        <taxon>Bacteria</taxon>
        <taxon>Bacillati</taxon>
        <taxon>Bacillota</taxon>
        <taxon>Bacilli</taxon>
        <taxon>Bacillales</taxon>
        <taxon>Listeriaceae</taxon>
        <taxon>Listeria</taxon>
    </lineage>
</organism>
<dbReference type="Proteomes" id="UP000019241">
    <property type="component" value="Unassembled WGS sequence"/>
</dbReference>
<dbReference type="SUPFAM" id="SSF46785">
    <property type="entry name" value="Winged helix' DNA-binding domain"/>
    <property type="match status" value="1"/>
</dbReference>
<reference evidence="3 4" key="1">
    <citation type="submission" date="2012-12" db="EMBL/GenBank/DDBJ databases">
        <title>Novel taxa of Listeriaceae from agricultural environments in the United States.</title>
        <authorList>
            <person name="den Bakker H.C."/>
            <person name="Allred A."/>
            <person name="Warchocki S."/>
            <person name="Wright E.M."/>
            <person name="Burrell A."/>
            <person name="Nightingale K.K."/>
            <person name="Kephart D."/>
            <person name="Wiedmann M."/>
        </authorList>
    </citation>
    <scope>NUCLEOTIDE SEQUENCE [LARGE SCALE GENOMIC DNA]</scope>
    <source>
        <strain evidence="3 4">FSL S10-1203</strain>
    </source>
</reference>